<name>A0A1P8UL91_9GAMM</name>
<gene>
    <name evidence="1" type="ORF">BW247_06280</name>
</gene>
<dbReference type="PANTHER" id="PTHR48100">
    <property type="entry name" value="BROAD-SPECIFICITY PHOSPHATASE YOR283W-RELATED"/>
    <property type="match status" value="1"/>
</dbReference>
<accession>A0A1P8UL91</accession>
<evidence type="ECO:0000313" key="1">
    <source>
        <dbReference type="EMBL" id="APZ44572.1"/>
    </source>
</evidence>
<evidence type="ECO:0008006" key="3">
    <source>
        <dbReference type="Google" id="ProtNLM"/>
    </source>
</evidence>
<dbReference type="Proteomes" id="UP000243807">
    <property type="component" value="Chromosome"/>
</dbReference>
<dbReference type="PANTHER" id="PTHR48100:SF1">
    <property type="entry name" value="HISTIDINE PHOSPHATASE FAMILY PROTEIN-RELATED"/>
    <property type="match status" value="1"/>
</dbReference>
<protein>
    <recommendedName>
        <fullName evidence="3">Histidine phosphatase family protein</fullName>
    </recommendedName>
</protein>
<dbReference type="PIRSF" id="PIRSF000709">
    <property type="entry name" value="6PFK_2-Ptase"/>
    <property type="match status" value="1"/>
</dbReference>
<dbReference type="GO" id="GO:0016791">
    <property type="term" value="F:phosphatase activity"/>
    <property type="evidence" value="ECO:0007669"/>
    <property type="project" value="TreeGrafter"/>
</dbReference>
<dbReference type="Gene3D" id="3.40.50.1240">
    <property type="entry name" value="Phosphoglycerate mutase-like"/>
    <property type="match status" value="1"/>
</dbReference>
<organism evidence="1 2">
    <name type="scientific">Acidihalobacter ferrooxydans</name>
    <dbReference type="NCBI Taxonomy" id="1765967"/>
    <lineage>
        <taxon>Bacteria</taxon>
        <taxon>Pseudomonadati</taxon>
        <taxon>Pseudomonadota</taxon>
        <taxon>Gammaproteobacteria</taxon>
        <taxon>Chromatiales</taxon>
        <taxon>Ectothiorhodospiraceae</taxon>
        <taxon>Acidihalobacter</taxon>
    </lineage>
</organism>
<dbReference type="SMART" id="SM00855">
    <property type="entry name" value="PGAM"/>
    <property type="match status" value="1"/>
</dbReference>
<dbReference type="AlphaFoldDB" id="A0A1P8UL91"/>
<dbReference type="OrthoDB" id="9783269at2"/>
<sequence>MEVDLLRHGEPVGGLRYRGDGVDDPLSETGWRQMWAAVEGAPGWVRIVSSPMRRAHAFAAALAERLGIACTTDPRLREVGMGAWEGLTREQVQAADAQAFAAYYANPVVGRPPGAESLESLCLRVNAALDDLRGDGPLLVVAHAGVMRAAIARAVEGSAAAMMRIPVPYAGMTRLRRDARGWALVGHSIG</sequence>
<dbReference type="Pfam" id="PF00300">
    <property type="entry name" value="His_Phos_1"/>
    <property type="match status" value="1"/>
</dbReference>
<dbReference type="CDD" id="cd07067">
    <property type="entry name" value="HP_PGM_like"/>
    <property type="match status" value="1"/>
</dbReference>
<dbReference type="InterPro" id="IPR029033">
    <property type="entry name" value="His_PPase_superfam"/>
</dbReference>
<dbReference type="InterPro" id="IPR050275">
    <property type="entry name" value="PGM_Phosphatase"/>
</dbReference>
<dbReference type="EMBL" id="CP019434">
    <property type="protein sequence ID" value="APZ44572.1"/>
    <property type="molecule type" value="Genomic_DNA"/>
</dbReference>
<proteinExistence type="predicted"/>
<dbReference type="KEGG" id="afy:BW247_06280"/>
<reference evidence="1 2" key="1">
    <citation type="submission" date="2017-01" db="EMBL/GenBank/DDBJ databases">
        <title>Draft sequence of Acidihalobacter ferrooxidans strain DSM 14175 (strain V8).</title>
        <authorList>
            <person name="Khaleque H.N."/>
            <person name="Ramsay J.P."/>
            <person name="Murphy R.J.T."/>
            <person name="Kaksonen A.H."/>
            <person name="Boxall N.J."/>
            <person name="Watkin E.L.J."/>
        </authorList>
    </citation>
    <scope>NUCLEOTIDE SEQUENCE [LARGE SCALE GENOMIC DNA]</scope>
    <source>
        <strain evidence="1 2">V8</strain>
    </source>
</reference>
<evidence type="ECO:0000313" key="2">
    <source>
        <dbReference type="Proteomes" id="UP000243807"/>
    </source>
</evidence>
<dbReference type="STRING" id="1765967.BW247_06280"/>
<dbReference type="SUPFAM" id="SSF53254">
    <property type="entry name" value="Phosphoglycerate mutase-like"/>
    <property type="match status" value="1"/>
</dbReference>
<dbReference type="InterPro" id="IPR013078">
    <property type="entry name" value="His_Pase_superF_clade-1"/>
</dbReference>
<dbReference type="GO" id="GO:0005737">
    <property type="term" value="C:cytoplasm"/>
    <property type="evidence" value="ECO:0007669"/>
    <property type="project" value="TreeGrafter"/>
</dbReference>
<keyword evidence="2" id="KW-1185">Reference proteome</keyword>